<dbReference type="Gene3D" id="1.10.287.1060">
    <property type="entry name" value="ESAT-6-like"/>
    <property type="match status" value="1"/>
</dbReference>
<feature type="compositionally biased region" description="Pro residues" evidence="1">
    <location>
        <begin position="257"/>
        <end position="266"/>
    </location>
</feature>
<dbReference type="Proteomes" id="UP000003653">
    <property type="component" value="Unassembled WGS sequence"/>
</dbReference>
<dbReference type="AlphaFoldDB" id="D5P6I9"/>
<name>D5P6I9_9MYCO</name>
<protein>
    <recommendedName>
        <fullName evidence="4">Alanine and proline rich protein</fullName>
    </recommendedName>
</protein>
<proteinExistence type="predicted"/>
<evidence type="ECO:0008006" key="4">
    <source>
        <dbReference type="Google" id="ProtNLM"/>
    </source>
</evidence>
<sequence length="266" mass="28254">MADRLDVAERLAEGVPAVDHAQSYVRACHALGYQHPDLTAQPAQLRDWYGTEDGLDLRALDRDCAELRAAGEAVTEALRVQRAQVAELAAAWTGPGGDAAVRFMERHCDTAATVAAELRAAAQRCESLRDNLWYLVDAKVATAIAVDDGTQAQRPAWLAAAATVITGVGDRQAAERVVREQVLPYVDNEIRDDWLTTMRSTRDGVATSYDMVTERMAAAPAVLFDAPTDLDPGCPPVRPAPPTAPPVAVTPAAAAASPPPDPAPTA</sequence>
<dbReference type="eggNOG" id="ENOG5031D8I">
    <property type="taxonomic scope" value="Bacteria"/>
</dbReference>
<comment type="caution">
    <text evidence="2">The sequence shown here is derived from an EMBL/GenBank/DDBJ whole genome shotgun (WGS) entry which is preliminary data.</text>
</comment>
<organism evidence="2 3">
    <name type="scientific">Mycobacterium parascrofulaceum ATCC BAA-614</name>
    <dbReference type="NCBI Taxonomy" id="525368"/>
    <lineage>
        <taxon>Bacteria</taxon>
        <taxon>Bacillati</taxon>
        <taxon>Actinomycetota</taxon>
        <taxon>Actinomycetes</taxon>
        <taxon>Mycobacteriales</taxon>
        <taxon>Mycobacteriaceae</taxon>
        <taxon>Mycobacterium</taxon>
        <taxon>Mycobacterium simiae complex</taxon>
    </lineage>
</organism>
<dbReference type="HOGENOM" id="CLU_069515_0_0_11"/>
<dbReference type="EMBL" id="ADNV01000151">
    <property type="protein sequence ID" value="EFG78308.1"/>
    <property type="molecule type" value="Genomic_DNA"/>
</dbReference>
<feature type="compositionally biased region" description="Low complexity" evidence="1">
    <location>
        <begin position="246"/>
        <end position="256"/>
    </location>
</feature>
<feature type="non-terminal residue" evidence="2">
    <location>
        <position position="266"/>
    </location>
</feature>
<reference evidence="2 3" key="1">
    <citation type="submission" date="2010-04" db="EMBL/GenBank/DDBJ databases">
        <authorList>
            <person name="Muzny D."/>
            <person name="Qin X."/>
            <person name="Deng J."/>
            <person name="Jiang H."/>
            <person name="Liu Y."/>
            <person name="Qu J."/>
            <person name="Song X.-Z."/>
            <person name="Zhang L."/>
            <person name="Thornton R."/>
            <person name="Coyle M."/>
            <person name="Francisco L."/>
            <person name="Jackson L."/>
            <person name="Javaid M."/>
            <person name="Korchina V."/>
            <person name="Kovar C."/>
            <person name="Mata R."/>
            <person name="Mathew T."/>
            <person name="Ngo R."/>
            <person name="Nguyen L."/>
            <person name="Nguyen N."/>
            <person name="Okwuonu G."/>
            <person name="Ongeri F."/>
            <person name="Pham C."/>
            <person name="Simmons D."/>
            <person name="Wilczek-Boney K."/>
            <person name="Hale W."/>
            <person name="Jakkamsetti A."/>
            <person name="Pham P."/>
            <person name="Ruth R."/>
            <person name="San Lucas F."/>
            <person name="Warren J."/>
            <person name="Zhang J."/>
            <person name="Zhao Z."/>
            <person name="Zhou C."/>
            <person name="Zhu D."/>
            <person name="Lee S."/>
            <person name="Bess C."/>
            <person name="Blankenburg K."/>
            <person name="Forbes L."/>
            <person name="Fu Q."/>
            <person name="Gubbala S."/>
            <person name="Hirani K."/>
            <person name="Jayaseelan J.C."/>
            <person name="Lara F."/>
            <person name="Munidasa M."/>
            <person name="Palculict T."/>
            <person name="Patil S."/>
            <person name="Pu L.-L."/>
            <person name="Saada N."/>
            <person name="Tang L."/>
            <person name="Weissenberger G."/>
            <person name="Zhu Y."/>
            <person name="Hemphill L."/>
            <person name="Shang Y."/>
            <person name="Youmans B."/>
            <person name="Ayvaz T."/>
            <person name="Ross M."/>
            <person name="Santibanez J."/>
            <person name="Aqrawi P."/>
            <person name="Gross S."/>
            <person name="Joshi V."/>
            <person name="Fowler G."/>
            <person name="Nazareth L."/>
            <person name="Reid J."/>
            <person name="Worley K."/>
            <person name="Petrosino J."/>
            <person name="Highlander S."/>
            <person name="Gibbs R."/>
        </authorList>
    </citation>
    <scope>NUCLEOTIDE SEQUENCE [LARGE SCALE GENOMIC DNA]</scope>
    <source>
        <strain evidence="2 3">ATCC BAA-614</strain>
    </source>
</reference>
<evidence type="ECO:0000313" key="3">
    <source>
        <dbReference type="Proteomes" id="UP000003653"/>
    </source>
</evidence>
<dbReference type="InterPro" id="IPR036689">
    <property type="entry name" value="ESAT-6-like_sf"/>
</dbReference>
<dbReference type="SUPFAM" id="SSF140453">
    <property type="entry name" value="EsxAB dimer-like"/>
    <property type="match status" value="1"/>
</dbReference>
<evidence type="ECO:0000313" key="2">
    <source>
        <dbReference type="EMBL" id="EFG78308.1"/>
    </source>
</evidence>
<feature type="region of interest" description="Disordered" evidence="1">
    <location>
        <begin position="230"/>
        <end position="266"/>
    </location>
</feature>
<feature type="compositionally biased region" description="Pro residues" evidence="1">
    <location>
        <begin position="233"/>
        <end position="245"/>
    </location>
</feature>
<evidence type="ECO:0000256" key="1">
    <source>
        <dbReference type="SAM" id="MobiDB-lite"/>
    </source>
</evidence>
<accession>D5P6I9</accession>
<keyword evidence="3" id="KW-1185">Reference proteome</keyword>
<gene>
    <name evidence="2" type="ORF">HMPREF0591_1783</name>
</gene>